<dbReference type="Gene3D" id="3.40.50.150">
    <property type="entry name" value="Vaccinia Virus protein VP39"/>
    <property type="match status" value="1"/>
</dbReference>
<evidence type="ECO:0000256" key="6">
    <source>
        <dbReference type="PIRSR" id="PIRSR037350-1"/>
    </source>
</evidence>
<evidence type="ECO:0000256" key="1">
    <source>
        <dbReference type="ARBA" id="ARBA00005878"/>
    </source>
</evidence>
<dbReference type="EMBL" id="JBANAX010000456">
    <property type="protein sequence ID" value="KAL1208218.1"/>
    <property type="molecule type" value="Genomic_DNA"/>
</dbReference>
<name>A0ABD1AN78_CARAN</name>
<sequence length="470" mass="52399">MGKGKKRGRSEPGSTIQPRNKYSDNPPDFASLASLYPSFKPFVFFSGGRARIDWTDYNATRELTRILLLHDHGVNWWIPDGQLCPTVPNRSNYINWINDLLSSEIIQSFGCGDETKVKGFDIGTGANCIYPLLGASLFRWTFVASDFTAVALEWAEKNVKSNLHISDLIEIRDSKVVPHFLEVENRESDKIILEEDDSKSSMGPAVLLGVVKENEMFDFCMSNPPFFETFEEAGLNPKTSCGGTPEEMVCNGGEQAFVTRIIEDSTVLRQRFRWYTSMLGKKATLKLLISKLWEVGVTVVKTTEFVQGQTSRWGIAWSFMPTARKIIAPPVAIKSVLSFMLEGIKRQYSALDVLQSVEEFFKCCGASCKLNSSTFSVDIVASNDQCNTISKNGTRDLDSVRSHGNDKQSLDGSSLQVPQDNLSFRILVFQQIPGSLLIKGSLQQKDSPLSGLFSVVFGSLEESMKSKFCR</sequence>
<feature type="binding site" evidence="6">
    <location>
        <position position="146"/>
    </location>
    <ligand>
        <name>S-adenosyl-L-methionine</name>
        <dbReference type="ChEBI" id="CHEBI:59789"/>
    </ligand>
</feature>
<dbReference type="FunFam" id="3.40.50.150:FF:000261">
    <property type="entry name" value="U6 small nuclear RNA (adenine-(43)-N(6))-methyltransferase"/>
    <property type="match status" value="1"/>
</dbReference>
<dbReference type="Proteomes" id="UP001558713">
    <property type="component" value="Unassembled WGS sequence"/>
</dbReference>
<keyword evidence="2 5" id="KW-0489">Methyltransferase</keyword>
<evidence type="ECO:0000313" key="9">
    <source>
        <dbReference type="Proteomes" id="UP001558713"/>
    </source>
</evidence>
<comment type="caution">
    <text evidence="8">The sequence shown here is derived from an EMBL/GenBank/DDBJ whole genome shotgun (WGS) entry which is preliminary data.</text>
</comment>
<protein>
    <recommendedName>
        <fullName evidence="5">U6 small nuclear RNA (adenine-(43)-N(6))-methyltransferase</fullName>
        <ecNumber evidence="5">2.1.1.-</ecNumber>
    </recommendedName>
</protein>
<evidence type="ECO:0000256" key="5">
    <source>
        <dbReference type="PIRNR" id="PIRNR037350"/>
    </source>
</evidence>
<dbReference type="PIRSF" id="PIRSF037350">
    <property type="entry name" value="Mtase_ZK1128_prd"/>
    <property type="match status" value="1"/>
</dbReference>
<keyword evidence="4 6" id="KW-0949">S-adenosyl-L-methionine</keyword>
<feature type="binding site" evidence="6">
    <location>
        <position position="90"/>
    </location>
    <ligand>
        <name>S-adenosyl-L-methionine</name>
        <dbReference type="ChEBI" id="CHEBI:59789"/>
    </ligand>
</feature>
<feature type="binding site" evidence="6">
    <location>
        <position position="123"/>
    </location>
    <ligand>
        <name>S-adenosyl-L-methionine</name>
        <dbReference type="ChEBI" id="CHEBI:59789"/>
    </ligand>
</feature>
<comment type="similarity">
    <text evidence="1 5">Belongs to the methyltransferase superfamily. METTL16/RlmF family.</text>
</comment>
<feature type="region of interest" description="Disordered" evidence="7">
    <location>
        <begin position="1"/>
        <end position="24"/>
    </location>
</feature>
<keyword evidence="9" id="KW-1185">Reference proteome</keyword>
<dbReference type="GO" id="GO:0032259">
    <property type="term" value="P:methylation"/>
    <property type="evidence" value="ECO:0007669"/>
    <property type="project" value="UniProtKB-KW"/>
</dbReference>
<dbReference type="SUPFAM" id="SSF53335">
    <property type="entry name" value="S-adenosyl-L-methionine-dependent methyltransferases"/>
    <property type="match status" value="1"/>
</dbReference>
<dbReference type="GO" id="GO:0008168">
    <property type="term" value="F:methyltransferase activity"/>
    <property type="evidence" value="ECO:0007669"/>
    <property type="project" value="UniProtKB-UniRule"/>
</dbReference>
<dbReference type="EC" id="2.1.1.-" evidence="5"/>
<keyword evidence="3 5" id="KW-0808">Transferase</keyword>
<reference evidence="8 9" key="1">
    <citation type="submission" date="2024-04" db="EMBL/GenBank/DDBJ databases">
        <title>Genome assembly C_amara_ONT_v2.</title>
        <authorList>
            <person name="Yant L."/>
            <person name="Moore C."/>
            <person name="Slenker M."/>
        </authorList>
    </citation>
    <scope>NUCLEOTIDE SEQUENCE [LARGE SCALE GENOMIC DNA]</scope>
    <source>
        <tissue evidence="8">Leaf</tissue>
    </source>
</reference>
<evidence type="ECO:0000256" key="3">
    <source>
        <dbReference type="ARBA" id="ARBA00022679"/>
    </source>
</evidence>
<accession>A0ABD1AN78</accession>
<dbReference type="InterPro" id="IPR029063">
    <property type="entry name" value="SAM-dependent_MTases_sf"/>
</dbReference>
<dbReference type="AlphaFoldDB" id="A0ABD1AN78"/>
<evidence type="ECO:0000256" key="2">
    <source>
        <dbReference type="ARBA" id="ARBA00022603"/>
    </source>
</evidence>
<dbReference type="Pfam" id="PF05971">
    <property type="entry name" value="Methyltransf_10"/>
    <property type="match status" value="1"/>
</dbReference>
<evidence type="ECO:0000256" key="7">
    <source>
        <dbReference type="SAM" id="MobiDB-lite"/>
    </source>
</evidence>
<organism evidence="8 9">
    <name type="scientific">Cardamine amara subsp. amara</name>
    <dbReference type="NCBI Taxonomy" id="228776"/>
    <lineage>
        <taxon>Eukaryota</taxon>
        <taxon>Viridiplantae</taxon>
        <taxon>Streptophyta</taxon>
        <taxon>Embryophyta</taxon>
        <taxon>Tracheophyta</taxon>
        <taxon>Spermatophyta</taxon>
        <taxon>Magnoliopsida</taxon>
        <taxon>eudicotyledons</taxon>
        <taxon>Gunneridae</taxon>
        <taxon>Pentapetalae</taxon>
        <taxon>rosids</taxon>
        <taxon>malvids</taxon>
        <taxon>Brassicales</taxon>
        <taxon>Brassicaceae</taxon>
        <taxon>Cardamineae</taxon>
        <taxon>Cardamine</taxon>
    </lineage>
</organism>
<dbReference type="InterPro" id="IPR017182">
    <property type="entry name" value="METTL16/PsiM"/>
</dbReference>
<gene>
    <name evidence="8" type="ORF">V5N11_034934</name>
</gene>
<evidence type="ECO:0000313" key="8">
    <source>
        <dbReference type="EMBL" id="KAL1208218.1"/>
    </source>
</evidence>
<evidence type="ECO:0000256" key="4">
    <source>
        <dbReference type="ARBA" id="ARBA00022691"/>
    </source>
</evidence>
<proteinExistence type="inferred from homology"/>
<feature type="binding site" evidence="6">
    <location>
        <position position="223"/>
    </location>
    <ligand>
        <name>S-adenosyl-L-methionine</name>
        <dbReference type="ChEBI" id="CHEBI:59789"/>
    </ligand>
</feature>
<dbReference type="InterPro" id="IPR010286">
    <property type="entry name" value="METTL16/RlmF"/>
</dbReference>
<dbReference type="PANTHER" id="PTHR13393">
    <property type="entry name" value="SAM-DEPENDENT METHYLTRANSFERASE"/>
    <property type="match status" value="1"/>
</dbReference>
<dbReference type="PANTHER" id="PTHR13393:SF0">
    <property type="entry name" value="RNA N6-ADENOSINE-METHYLTRANSFERASE METTL16"/>
    <property type="match status" value="1"/>
</dbReference>